<dbReference type="GO" id="GO:0016020">
    <property type="term" value="C:membrane"/>
    <property type="evidence" value="ECO:0007669"/>
    <property type="project" value="UniProtKB-SubCell"/>
</dbReference>
<keyword evidence="3 5" id="KW-1133">Transmembrane helix</keyword>
<dbReference type="Pfam" id="PF00083">
    <property type="entry name" value="Sugar_tr"/>
    <property type="match status" value="1"/>
</dbReference>
<dbReference type="InterPro" id="IPR036259">
    <property type="entry name" value="MFS_trans_sf"/>
</dbReference>
<dbReference type="PROSITE" id="PS50850">
    <property type="entry name" value="MFS"/>
    <property type="match status" value="1"/>
</dbReference>
<dbReference type="InterPro" id="IPR020846">
    <property type="entry name" value="MFS_dom"/>
</dbReference>
<keyword evidence="4 5" id="KW-0472">Membrane</keyword>
<proteinExistence type="predicted"/>
<dbReference type="AlphaFoldDB" id="A0A562TEG1"/>
<dbReference type="SUPFAM" id="SSF103473">
    <property type="entry name" value="MFS general substrate transporter"/>
    <property type="match status" value="1"/>
</dbReference>
<sequence>MEQSSGRMYSAHFILLCLSNAVFSASYNMLIPELPAYLSSMGGEDYKGYILALFTLMAGLSRPFSGKLTDTVGRVPVMIFGSVICVVCSLLYPLVSSVGAFLLLRFFHGFSTGFKPTGTTAYVSDLVPYNRRAEAMGMVGLFSTIGLALGPAIGGFIAARWDIYVMFQVSAVFALSSVVILIGGLKETLPNRQRFKPALLKISRHEIFEPLVLGPVIVTFLTFLSYGALLTVIPDFSQHLGIHNKGLFFTFFTAASIGVRLLAGKVSDRYGRVPVLKISAAMMALSLFMLAVATTPYVMMAAAIIYGVSVGLNSPAVTAWTVDLGLPEHRGRALASMYIAMEAGIGLGAYLSAFIYHNRAAYFPATFAVMGIAALLATVYLMLIYDNRRLKIMWRLVHMKAHLRRWR</sequence>
<dbReference type="RefSeq" id="WP_145710908.1">
    <property type="nucleotide sequence ID" value="NZ_BAAAFY010000001.1"/>
</dbReference>
<organism evidence="7 8">
    <name type="scientific">Chitinophaga japonensis</name>
    <name type="common">Flexibacter japonensis</name>
    <dbReference type="NCBI Taxonomy" id="104662"/>
    <lineage>
        <taxon>Bacteria</taxon>
        <taxon>Pseudomonadati</taxon>
        <taxon>Bacteroidota</taxon>
        <taxon>Chitinophagia</taxon>
        <taxon>Chitinophagales</taxon>
        <taxon>Chitinophagaceae</taxon>
        <taxon>Chitinophaga</taxon>
    </lineage>
</organism>
<feature type="domain" description="Major facilitator superfamily (MFS) profile" evidence="6">
    <location>
        <begin position="12"/>
        <end position="389"/>
    </location>
</feature>
<feature type="transmembrane region" description="Helical" evidence="5">
    <location>
        <begin position="77"/>
        <end position="95"/>
    </location>
</feature>
<evidence type="ECO:0000256" key="3">
    <source>
        <dbReference type="ARBA" id="ARBA00022989"/>
    </source>
</evidence>
<keyword evidence="2 5" id="KW-0812">Transmembrane</keyword>
<dbReference type="PANTHER" id="PTHR23531:SF1">
    <property type="entry name" value="QUINOLENE RESISTANCE PROTEIN NORA"/>
    <property type="match status" value="1"/>
</dbReference>
<evidence type="ECO:0000313" key="7">
    <source>
        <dbReference type="EMBL" id="TWI91773.1"/>
    </source>
</evidence>
<feature type="transmembrane region" description="Helical" evidence="5">
    <location>
        <begin position="334"/>
        <end position="356"/>
    </location>
</feature>
<reference evidence="7 8" key="1">
    <citation type="journal article" date="2013" name="Stand. Genomic Sci.">
        <title>Genomic Encyclopedia of Type Strains, Phase I: The one thousand microbial genomes (KMG-I) project.</title>
        <authorList>
            <person name="Kyrpides N.C."/>
            <person name="Woyke T."/>
            <person name="Eisen J.A."/>
            <person name="Garrity G."/>
            <person name="Lilburn T.G."/>
            <person name="Beck B.J."/>
            <person name="Whitman W.B."/>
            <person name="Hugenholtz P."/>
            <person name="Klenk H.P."/>
        </authorList>
    </citation>
    <scope>NUCLEOTIDE SEQUENCE [LARGE SCALE GENOMIC DNA]</scope>
    <source>
        <strain evidence="7 8">DSM 13484</strain>
    </source>
</reference>
<dbReference type="Gene3D" id="1.20.1250.20">
    <property type="entry name" value="MFS general substrate transporter like domains"/>
    <property type="match status" value="2"/>
</dbReference>
<protein>
    <submittedName>
        <fullName evidence="7">Putative MFS family arabinose efflux permease</fullName>
    </submittedName>
</protein>
<evidence type="ECO:0000256" key="1">
    <source>
        <dbReference type="ARBA" id="ARBA00004370"/>
    </source>
</evidence>
<keyword evidence="8" id="KW-1185">Reference proteome</keyword>
<feature type="transmembrane region" description="Helical" evidence="5">
    <location>
        <begin position="246"/>
        <end position="263"/>
    </location>
</feature>
<comment type="caution">
    <text evidence="7">The sequence shown here is derived from an EMBL/GenBank/DDBJ whole genome shotgun (WGS) entry which is preliminary data.</text>
</comment>
<dbReference type="EMBL" id="VLLG01000002">
    <property type="protein sequence ID" value="TWI91773.1"/>
    <property type="molecule type" value="Genomic_DNA"/>
</dbReference>
<dbReference type="OrthoDB" id="9812221at2"/>
<dbReference type="Proteomes" id="UP000316778">
    <property type="component" value="Unassembled WGS sequence"/>
</dbReference>
<dbReference type="InterPro" id="IPR011701">
    <property type="entry name" value="MFS"/>
</dbReference>
<feature type="transmembrane region" description="Helical" evidence="5">
    <location>
        <begin position="206"/>
        <end position="226"/>
    </location>
</feature>
<gene>
    <name evidence="7" type="ORF">LX66_1153</name>
</gene>
<dbReference type="Pfam" id="PF07690">
    <property type="entry name" value="MFS_1"/>
    <property type="match status" value="1"/>
</dbReference>
<name>A0A562TEG1_CHIJA</name>
<accession>A0A562TEG1</accession>
<dbReference type="InterPro" id="IPR052714">
    <property type="entry name" value="MFS_Exporter"/>
</dbReference>
<feature type="transmembrane region" description="Helical" evidence="5">
    <location>
        <begin position="163"/>
        <end position="185"/>
    </location>
</feature>
<evidence type="ECO:0000259" key="6">
    <source>
        <dbReference type="PROSITE" id="PS50850"/>
    </source>
</evidence>
<evidence type="ECO:0000313" key="8">
    <source>
        <dbReference type="Proteomes" id="UP000316778"/>
    </source>
</evidence>
<dbReference type="InterPro" id="IPR005828">
    <property type="entry name" value="MFS_sugar_transport-like"/>
</dbReference>
<evidence type="ECO:0000256" key="5">
    <source>
        <dbReference type="SAM" id="Phobius"/>
    </source>
</evidence>
<evidence type="ECO:0000256" key="4">
    <source>
        <dbReference type="ARBA" id="ARBA00023136"/>
    </source>
</evidence>
<feature type="transmembrane region" description="Helical" evidence="5">
    <location>
        <begin position="362"/>
        <end position="385"/>
    </location>
</feature>
<evidence type="ECO:0000256" key="2">
    <source>
        <dbReference type="ARBA" id="ARBA00022692"/>
    </source>
</evidence>
<dbReference type="CDD" id="cd17489">
    <property type="entry name" value="MFS_YfcJ_like"/>
    <property type="match status" value="1"/>
</dbReference>
<comment type="subcellular location">
    <subcellularLocation>
        <location evidence="1">Membrane</location>
    </subcellularLocation>
</comment>
<dbReference type="GO" id="GO:0022857">
    <property type="term" value="F:transmembrane transporter activity"/>
    <property type="evidence" value="ECO:0007669"/>
    <property type="project" value="InterPro"/>
</dbReference>
<feature type="transmembrane region" description="Helical" evidence="5">
    <location>
        <begin position="135"/>
        <end position="157"/>
    </location>
</feature>
<dbReference type="PANTHER" id="PTHR23531">
    <property type="entry name" value="QUINOLENE RESISTANCE PROTEIN NORA"/>
    <property type="match status" value="1"/>
</dbReference>